<feature type="non-terminal residue" evidence="3">
    <location>
        <position position="1"/>
    </location>
</feature>
<dbReference type="RefSeq" id="XP_019041476.1">
    <property type="nucleotide sequence ID" value="XM_019180591.1"/>
</dbReference>
<keyword evidence="1" id="KW-1133">Transmembrane helix</keyword>
<dbReference type="PANTHER" id="PTHR30540:SF83">
    <property type="entry name" value="K+ POTASSIUM TRANSPORTER"/>
    <property type="match status" value="1"/>
</dbReference>
<dbReference type="Proteomes" id="UP000094112">
    <property type="component" value="Unassembled WGS sequence"/>
</dbReference>
<feature type="transmembrane region" description="Helical" evidence="1">
    <location>
        <begin position="408"/>
        <end position="431"/>
    </location>
</feature>
<keyword evidence="1" id="KW-0472">Membrane</keyword>
<feature type="transmembrane region" description="Helical" evidence="1">
    <location>
        <begin position="182"/>
        <end position="200"/>
    </location>
</feature>
<dbReference type="OrthoDB" id="504708at2759"/>
<sequence length="488" mass="53335">EFGSEKNKFDAKTTLFMAFSSLGSIYGDIGTSPLYTLATIFSDAKTVDESEVLGGVSCVFWLFTIVVILKYISVVLIWGPYKGEGGQIAIYTKIATALSIGPGAQNQEVQGDHISDTEFLLSRTRTSESYYQQSKFISKYLSKFILFLCFFGCSLVISDGLLTPTTSVLSAVEGIKVQAPSIHSAVLPISCVVLVFLFAIQRFGSGKVSLVFAPIIAIWLALLAGTGVYNITLHPAILKAFSPVIAVKYLVKRGGINVLGSVMLCITGTEAMFADIGHFGRLPVQLTLVSYVYPCLMMAYFGQGAYLIKNPHMASTVFYASIPGGKGLFWVVFVLAIAATIIASQALILGVFSILRQLIQIDCFPNFKIVHSSKSHYGQVYIPTINFLLMIGVILTTVGYGKSAKVSAAYGLGVSLDFLVTTILITIAMIYVYKFHFIVPLCFFLAFGTVDMLLIISNMKKIVHGAWFPLVMCILFTAFILFWYWGRS</sequence>
<feature type="domain" description="K+ potassium transporter integral membrane" evidence="2">
    <location>
        <begin position="18"/>
        <end position="487"/>
    </location>
</feature>
<keyword evidence="1" id="KW-0812">Transmembrane</keyword>
<dbReference type="GO" id="GO:0015079">
    <property type="term" value="F:potassium ion transmembrane transporter activity"/>
    <property type="evidence" value="ECO:0007669"/>
    <property type="project" value="InterPro"/>
</dbReference>
<dbReference type="InterPro" id="IPR053951">
    <property type="entry name" value="K_trans_N"/>
</dbReference>
<dbReference type="STRING" id="683960.A0A1E3PA27"/>
<gene>
    <name evidence="3" type="ORF">WICANDRAFT_14012</name>
</gene>
<evidence type="ECO:0000313" key="3">
    <source>
        <dbReference type="EMBL" id="ODQ62269.1"/>
    </source>
</evidence>
<feature type="transmembrane region" description="Helical" evidence="1">
    <location>
        <begin position="437"/>
        <end position="455"/>
    </location>
</feature>
<dbReference type="AlphaFoldDB" id="A0A1E3PA27"/>
<feature type="transmembrane region" description="Helical" evidence="1">
    <location>
        <begin position="258"/>
        <end position="279"/>
    </location>
</feature>
<dbReference type="PANTHER" id="PTHR30540">
    <property type="entry name" value="OSMOTIC STRESS POTASSIUM TRANSPORTER"/>
    <property type="match status" value="1"/>
</dbReference>
<keyword evidence="4" id="KW-1185">Reference proteome</keyword>
<feature type="transmembrane region" description="Helical" evidence="1">
    <location>
        <begin position="328"/>
        <end position="355"/>
    </location>
</feature>
<dbReference type="InterPro" id="IPR003855">
    <property type="entry name" value="K+_transporter"/>
</dbReference>
<feature type="transmembrane region" description="Helical" evidence="1">
    <location>
        <begin position="291"/>
        <end position="308"/>
    </location>
</feature>
<organism evidence="3 4">
    <name type="scientific">Wickerhamomyces anomalus (strain ATCC 58044 / CBS 1984 / NCYC 433 / NRRL Y-366-8)</name>
    <name type="common">Yeast</name>
    <name type="synonym">Hansenula anomala</name>
    <dbReference type="NCBI Taxonomy" id="683960"/>
    <lineage>
        <taxon>Eukaryota</taxon>
        <taxon>Fungi</taxon>
        <taxon>Dikarya</taxon>
        <taxon>Ascomycota</taxon>
        <taxon>Saccharomycotina</taxon>
        <taxon>Saccharomycetes</taxon>
        <taxon>Phaffomycetales</taxon>
        <taxon>Wickerhamomycetaceae</taxon>
        <taxon>Wickerhamomyces</taxon>
    </lineage>
</organism>
<feature type="transmembrane region" description="Helical" evidence="1">
    <location>
        <begin position="380"/>
        <end position="401"/>
    </location>
</feature>
<dbReference type="EMBL" id="KV454208">
    <property type="protein sequence ID" value="ODQ62269.1"/>
    <property type="molecule type" value="Genomic_DNA"/>
</dbReference>
<dbReference type="Pfam" id="PF02705">
    <property type="entry name" value="K_trans"/>
    <property type="match status" value="1"/>
</dbReference>
<evidence type="ECO:0000256" key="1">
    <source>
        <dbReference type="SAM" id="Phobius"/>
    </source>
</evidence>
<feature type="transmembrane region" description="Helical" evidence="1">
    <location>
        <begin position="144"/>
        <end position="162"/>
    </location>
</feature>
<dbReference type="GeneID" id="30197837"/>
<evidence type="ECO:0000259" key="2">
    <source>
        <dbReference type="Pfam" id="PF02705"/>
    </source>
</evidence>
<reference evidence="3 4" key="1">
    <citation type="journal article" date="2016" name="Proc. Natl. Acad. Sci. U.S.A.">
        <title>Comparative genomics of biotechnologically important yeasts.</title>
        <authorList>
            <person name="Riley R."/>
            <person name="Haridas S."/>
            <person name="Wolfe K.H."/>
            <person name="Lopes M.R."/>
            <person name="Hittinger C.T."/>
            <person name="Goeker M."/>
            <person name="Salamov A.A."/>
            <person name="Wisecaver J.H."/>
            <person name="Long T.M."/>
            <person name="Calvey C.H."/>
            <person name="Aerts A.L."/>
            <person name="Barry K.W."/>
            <person name="Choi C."/>
            <person name="Clum A."/>
            <person name="Coughlan A.Y."/>
            <person name="Deshpande S."/>
            <person name="Douglass A.P."/>
            <person name="Hanson S.J."/>
            <person name="Klenk H.-P."/>
            <person name="LaButti K.M."/>
            <person name="Lapidus A."/>
            <person name="Lindquist E.A."/>
            <person name="Lipzen A.M."/>
            <person name="Meier-Kolthoff J.P."/>
            <person name="Ohm R.A."/>
            <person name="Otillar R.P."/>
            <person name="Pangilinan J.L."/>
            <person name="Peng Y."/>
            <person name="Rokas A."/>
            <person name="Rosa C.A."/>
            <person name="Scheuner C."/>
            <person name="Sibirny A.A."/>
            <person name="Slot J.C."/>
            <person name="Stielow J.B."/>
            <person name="Sun H."/>
            <person name="Kurtzman C.P."/>
            <person name="Blackwell M."/>
            <person name="Grigoriev I.V."/>
            <person name="Jeffries T.W."/>
        </authorList>
    </citation>
    <scope>NUCLEOTIDE SEQUENCE [LARGE SCALE GENOMIC DNA]</scope>
    <source>
        <strain evidence="4">ATCC 58044 / CBS 1984 / NCYC 433 / NRRL Y-366-8</strain>
    </source>
</reference>
<accession>A0A1E3PA27</accession>
<protein>
    <recommendedName>
        <fullName evidence="2">K+ potassium transporter integral membrane domain-containing protein</fullName>
    </recommendedName>
</protein>
<dbReference type="NCBIfam" id="TIGR00794">
    <property type="entry name" value="kup"/>
    <property type="match status" value="1"/>
</dbReference>
<proteinExistence type="predicted"/>
<feature type="transmembrane region" description="Helical" evidence="1">
    <location>
        <begin position="467"/>
        <end position="485"/>
    </location>
</feature>
<feature type="transmembrane region" description="Helical" evidence="1">
    <location>
        <begin position="59"/>
        <end position="78"/>
    </location>
</feature>
<feature type="non-terminal residue" evidence="3">
    <location>
        <position position="488"/>
    </location>
</feature>
<evidence type="ECO:0000313" key="4">
    <source>
        <dbReference type="Proteomes" id="UP000094112"/>
    </source>
</evidence>
<dbReference type="GO" id="GO:0016020">
    <property type="term" value="C:membrane"/>
    <property type="evidence" value="ECO:0007669"/>
    <property type="project" value="InterPro"/>
</dbReference>
<name>A0A1E3PA27_WICAA</name>
<feature type="transmembrane region" description="Helical" evidence="1">
    <location>
        <begin position="207"/>
        <end position="225"/>
    </location>
</feature>